<dbReference type="EMBL" id="JAMPKX010000001">
    <property type="protein sequence ID" value="MEP0945921.1"/>
    <property type="molecule type" value="Genomic_DNA"/>
</dbReference>
<comment type="caution">
    <text evidence="2">The sequence shown here is derived from an EMBL/GenBank/DDBJ whole genome shotgun (WGS) entry which is preliminary data.</text>
</comment>
<keyword evidence="1" id="KW-1133">Transmembrane helix</keyword>
<dbReference type="RefSeq" id="WP_190699433.1">
    <property type="nucleotide sequence ID" value="NZ_JAMPKX010000001.1"/>
</dbReference>
<evidence type="ECO:0000313" key="3">
    <source>
        <dbReference type="Proteomes" id="UP001482513"/>
    </source>
</evidence>
<reference evidence="2 3" key="1">
    <citation type="submission" date="2022-04" db="EMBL/GenBank/DDBJ databases">
        <title>Positive selection, recombination, and allopatry shape intraspecific diversity of widespread and dominant cyanobacteria.</title>
        <authorList>
            <person name="Wei J."/>
            <person name="Shu W."/>
            <person name="Hu C."/>
        </authorList>
    </citation>
    <scope>NUCLEOTIDE SEQUENCE [LARGE SCALE GENOMIC DNA]</scope>
    <source>
        <strain evidence="2 3">DQ-A4</strain>
    </source>
</reference>
<gene>
    <name evidence="2" type="ORF">NC992_03455</name>
</gene>
<evidence type="ECO:0000313" key="2">
    <source>
        <dbReference type="EMBL" id="MEP0945921.1"/>
    </source>
</evidence>
<keyword evidence="1" id="KW-0472">Membrane</keyword>
<proteinExistence type="predicted"/>
<keyword evidence="3" id="KW-1185">Reference proteome</keyword>
<sequence>MENSSTSWHLSVWFFLGILALGLFLIPLIFTAIEDAIKGLRTRYLRLTIHLANSLYPSDVEKFRNSVSTTLEEISQYVEKTQVDSAKTKLQNTYLKEKIEDLEKARKALIEELSGGTTDYINLEFEIYQSMSQTIEFLFIERMRLLRLVDAAVSFSGGQGIGVDGEDLLKANRDLDEELQAFQQESSEKIRILQRENSDVRQSKTLLQGMVDTLTIQIDSKDVKITNLKQQLQRSTIDQKKIFTLEFTVKSLETKVRDLEFTVASKILEIGTLESTNESLGLKVDDWKAKFTELENKCEVEKTSKKYLKTDCQIFESTHIGYIYELLSVEKRHFYSEVSDLLDEVIFCWERIREFCELYCFPEAERRLIDYIFGYCETQYYNFRDSDSRVYDFPEDHQELKDLLDYFEYNCSH</sequence>
<evidence type="ECO:0000256" key="1">
    <source>
        <dbReference type="SAM" id="Phobius"/>
    </source>
</evidence>
<dbReference type="Proteomes" id="UP001482513">
    <property type="component" value="Unassembled WGS sequence"/>
</dbReference>
<feature type="transmembrane region" description="Helical" evidence="1">
    <location>
        <begin position="12"/>
        <end position="33"/>
    </location>
</feature>
<keyword evidence="1" id="KW-0812">Transmembrane</keyword>
<organism evidence="2 3">
    <name type="scientific">Leptolyngbya subtilissima DQ-A4</name>
    <dbReference type="NCBI Taxonomy" id="2933933"/>
    <lineage>
        <taxon>Bacteria</taxon>
        <taxon>Bacillati</taxon>
        <taxon>Cyanobacteriota</taxon>
        <taxon>Cyanophyceae</taxon>
        <taxon>Leptolyngbyales</taxon>
        <taxon>Leptolyngbyaceae</taxon>
        <taxon>Leptolyngbya group</taxon>
        <taxon>Leptolyngbya</taxon>
    </lineage>
</organism>
<protein>
    <submittedName>
        <fullName evidence="2">Uncharacterized protein</fullName>
    </submittedName>
</protein>
<accession>A0ABV0JZG4</accession>
<name>A0ABV0JZG4_9CYAN</name>